<accession>A0A1K1X5Y9</accession>
<dbReference type="EMBL" id="CABWLH010000009">
    <property type="protein sequence ID" value="VXB28223.1"/>
    <property type="molecule type" value="Genomic_DNA"/>
</dbReference>
<dbReference type="AlphaFoldDB" id="A0A1K1X5Y9"/>
<protein>
    <submittedName>
        <fullName evidence="1">Uncharacterized protein</fullName>
    </submittedName>
</protein>
<name>A0A1K1X5Y9_BACAB</name>
<gene>
    <name evidence="1" type="ORF">BACI348_40355</name>
</gene>
<accession>A0A653PEY7</accession>
<dbReference type="Proteomes" id="UP000433089">
    <property type="component" value="Unassembled WGS sequence"/>
</dbReference>
<sequence>MKKKLKQLRYVQFAEFKPSPYVCRLHEKSVAVIQAAKKKDSLI</sequence>
<reference evidence="1 2" key="1">
    <citation type="submission" date="2019-10" db="EMBL/GenBank/DDBJ databases">
        <authorList>
            <person name="Karimi E."/>
        </authorList>
    </citation>
    <scope>NUCLEOTIDE SEQUENCE [LARGE SCALE GENOMIC DNA]</scope>
    <source>
        <strain evidence="1">Bacillus sp. 348</strain>
    </source>
</reference>
<organism evidence="1 2">
    <name type="scientific">Bacillus altitudinis</name>
    <dbReference type="NCBI Taxonomy" id="293387"/>
    <lineage>
        <taxon>Bacteria</taxon>
        <taxon>Bacillati</taxon>
        <taxon>Bacillota</taxon>
        <taxon>Bacilli</taxon>
        <taxon>Bacillales</taxon>
        <taxon>Bacillaceae</taxon>
        <taxon>Bacillus</taxon>
    </lineage>
</organism>
<dbReference type="RefSeq" id="WP_256734188.1">
    <property type="nucleotide sequence ID" value="NZ_CP014165.1"/>
</dbReference>
<proteinExistence type="predicted"/>
<evidence type="ECO:0000313" key="2">
    <source>
        <dbReference type="Proteomes" id="UP000433089"/>
    </source>
</evidence>
<evidence type="ECO:0000313" key="1">
    <source>
        <dbReference type="EMBL" id="VXB28223.1"/>
    </source>
</evidence>